<dbReference type="InterPro" id="IPR002130">
    <property type="entry name" value="Cyclophilin-type_PPIase_dom"/>
</dbReference>
<dbReference type="GO" id="GO:0042162">
    <property type="term" value="F:telomeric DNA binding"/>
    <property type="evidence" value="ECO:0007669"/>
    <property type="project" value="InterPro"/>
</dbReference>
<reference evidence="14" key="1">
    <citation type="submission" date="2021-06" db="EMBL/GenBank/DDBJ databases">
        <authorList>
            <person name="Kallberg Y."/>
            <person name="Tangrot J."/>
            <person name="Rosling A."/>
        </authorList>
    </citation>
    <scope>NUCLEOTIDE SEQUENCE</scope>
    <source>
        <strain evidence="14">AZ414A</strain>
    </source>
</reference>
<dbReference type="OrthoDB" id="442970at2759"/>
<feature type="domain" description="PPIase cyclophilin-type" evidence="12">
    <location>
        <begin position="448"/>
        <end position="603"/>
    </location>
</feature>
<comment type="similarity">
    <text evidence="5">Belongs to the cyclophilin-type PPIase family. CWC27 subfamily.</text>
</comment>
<dbReference type="PROSITE" id="PS50090">
    <property type="entry name" value="MYB_LIKE"/>
    <property type="match status" value="1"/>
</dbReference>
<keyword evidence="3" id="KW-0238">DNA-binding</keyword>
<comment type="caution">
    <text evidence="14">The sequence shown here is derived from an EMBL/GenBank/DDBJ whole genome shotgun (WGS) entry which is preliminary data.</text>
</comment>
<dbReference type="CDD" id="cd11660">
    <property type="entry name" value="SANT_TRF"/>
    <property type="match status" value="1"/>
</dbReference>
<feature type="transmembrane region" description="Helical" evidence="11">
    <location>
        <begin position="1151"/>
        <end position="1169"/>
    </location>
</feature>
<dbReference type="GO" id="GO:0016628">
    <property type="term" value="F:oxidoreductase activity, acting on the CH-CH group of donors, NAD or NADP as acceptor"/>
    <property type="evidence" value="ECO:0007669"/>
    <property type="project" value="InterPro"/>
</dbReference>
<keyword evidence="11" id="KW-1133">Transmembrane helix</keyword>
<name>A0A9N9C7E2_9GLOM</name>
<sequence length="1189" mass="135975">MSPPSPFYNAPLTHIYCLDPIAYDAYQSRLTYFKCEEQQVDELRLEEAQRLAEANWSKFETVKSHLLTDENFIEPAKFPPYTRVHVEDTVKRCNIATFCNLIFYRNNPNLDLLMEAERTLFYYVMSKEDLQMHSRLAWKIGLELKTQQYIQAIKLNSRENQLANYFSRITEQPPEYLEEYNKRREHMANSDPRILAENFPWREFLREIFNLIHNIADTLAPPKITESAKMILINTVNSQNLARTSLVQNMPSPVDLTQDEDGDFLMDEEPRNENTSTEASKFFIPWNKFRNSTERDISNAMDNMGIGPLGENINSNDAINNGILVSDPVVASTSAAATSPLSINGGVTSLNGGVTKSNSKSRKSRSEWSQSELNALIEGMKEFGTAWAQIKVKYSSVLSKRTQVHLKDKARSEKERRIKSNYPLGIFEIVKTHIKFKKPDSLPDEIYEIGKVILHTTAGDINMELFAKETPKACRNFVQLCLEGQYDGTIFHRIVSGFIIQGGDPTGTGFGGESIYGAPFADEFHTRLRFVRRGLVAMANSGRNDNRSQFFITLDRADELQNVNTIFGKVVGDTIFNVLKIGELEVDKNERPLYPPKILSTEVIWNPFDDIVPRITVAEKIAQKSGSVTKVEEPSKKKLKKNVALLSFGEEVQEDENDNDSSLKIKSSHDLVENDPRLSKELAVKESEQKSWFSPIVKDKVIEKTKVENTEVGRWEEDSVAFDRKMKENLRQLQEDIMKQEIEQLKQDIKRMDRPKDHDDDVPKKKKAKISYVDTERLRFLSSGKAAAAKRKKGNEADTLAKLQSFKTKIMITEPNVEEPTEGKDEGEPCVLHSVPNCLSCRDTFGQPKEEDTDEGWLTHRLVFVKDYMGKDLMQKRDDPDDYIVIDPLERKKEAFKQEKEKRAKNNSINSETIETPLVNSKTVNPDTQFNKNDQIIDSEIIFEFGGPWGVTAIMLGFPTLMFYLWGCLQFYSGNLVSPFSMELWSQIVEGAAPTWYSAKVYILFCLFEFFLAYIMPGPIIKGVPVSSLEGKQLDYLCNGLISWYATLAMSYILHYYGWFRLTDIINNFGPLMTVAVITGFVITLLIYVVTVIQGKQYRMSGYLMYDLFMGAVLNPRLGRVDLKMFAEIRIPWVILFYVSVSAAIKEYEMFGYVSSSMTFMVLAHFLYVNACAKGEECIPTTWDMTYEK</sequence>
<evidence type="ECO:0000256" key="5">
    <source>
        <dbReference type="ARBA" id="ARBA00038509"/>
    </source>
</evidence>
<gene>
    <name evidence="14" type="ORF">DEBURN_LOCUS9089</name>
</gene>
<evidence type="ECO:0000259" key="13">
    <source>
        <dbReference type="PROSITE" id="PS50090"/>
    </source>
</evidence>
<feature type="transmembrane region" description="Helical" evidence="11">
    <location>
        <begin position="1001"/>
        <end position="1021"/>
    </location>
</feature>
<dbReference type="GO" id="GO:0006457">
    <property type="term" value="P:protein folding"/>
    <property type="evidence" value="ECO:0007669"/>
    <property type="project" value="InterPro"/>
</dbReference>
<dbReference type="PROSITE" id="PS01017">
    <property type="entry name" value="STEROL_REDUCT_1"/>
    <property type="match status" value="1"/>
</dbReference>
<evidence type="ECO:0000256" key="6">
    <source>
        <dbReference type="ARBA" id="ARBA00055615"/>
    </source>
</evidence>
<dbReference type="InterPro" id="IPR009057">
    <property type="entry name" value="Homeodomain-like_sf"/>
</dbReference>
<dbReference type="InterPro" id="IPR001171">
    <property type="entry name" value="ERG24_DHCR-like"/>
</dbReference>
<comment type="function">
    <text evidence="6">PPIases accelerate the folding of proteins. It catalyzes the cis-trans isomerization of proline imidic peptide bonds in oligopeptides. Involved in pre-mRNA splicing.</text>
</comment>
<feature type="non-terminal residue" evidence="14">
    <location>
        <position position="1189"/>
    </location>
</feature>
<evidence type="ECO:0000256" key="9">
    <source>
        <dbReference type="ARBA" id="ARBA00082698"/>
    </source>
</evidence>
<dbReference type="CDD" id="cd01925">
    <property type="entry name" value="cyclophilin_CeCYP16-like"/>
    <property type="match status" value="1"/>
</dbReference>
<dbReference type="SUPFAM" id="SSF46689">
    <property type="entry name" value="Homeodomain-like"/>
    <property type="match status" value="1"/>
</dbReference>
<evidence type="ECO:0000256" key="2">
    <source>
        <dbReference type="ARBA" id="ARBA00004123"/>
    </source>
</evidence>
<keyword evidence="4" id="KW-0539">Nucleus</keyword>
<dbReference type="PANTHER" id="PTHR45625">
    <property type="entry name" value="PEPTIDYL-PROLYL CIS-TRANS ISOMERASE-RELATED"/>
    <property type="match status" value="1"/>
</dbReference>
<comment type="subcellular location">
    <subcellularLocation>
        <location evidence="2">Nucleus</location>
    </subcellularLocation>
</comment>
<dbReference type="PANTHER" id="PTHR45625:SF6">
    <property type="entry name" value="SPLICEOSOME-ASSOCIATED PROTEIN CWC27 HOMOLOG"/>
    <property type="match status" value="1"/>
</dbReference>
<dbReference type="EMBL" id="CAJVPK010001577">
    <property type="protein sequence ID" value="CAG8591717.1"/>
    <property type="molecule type" value="Genomic_DNA"/>
</dbReference>
<feature type="transmembrane region" description="Helical" evidence="11">
    <location>
        <begin position="949"/>
        <end position="972"/>
    </location>
</feature>
<dbReference type="SUPFAM" id="SSF50891">
    <property type="entry name" value="Cyclophilin-like"/>
    <property type="match status" value="1"/>
</dbReference>
<feature type="transmembrane region" description="Helical" evidence="11">
    <location>
        <begin position="1041"/>
        <end position="1060"/>
    </location>
</feature>
<dbReference type="GO" id="GO:0016020">
    <property type="term" value="C:membrane"/>
    <property type="evidence" value="ECO:0007669"/>
    <property type="project" value="InterPro"/>
</dbReference>
<organism evidence="14 15">
    <name type="scientific">Diversispora eburnea</name>
    <dbReference type="NCBI Taxonomy" id="1213867"/>
    <lineage>
        <taxon>Eukaryota</taxon>
        <taxon>Fungi</taxon>
        <taxon>Fungi incertae sedis</taxon>
        <taxon>Mucoromycota</taxon>
        <taxon>Glomeromycotina</taxon>
        <taxon>Glomeromycetes</taxon>
        <taxon>Diversisporales</taxon>
        <taxon>Diversisporaceae</taxon>
        <taxon>Diversispora</taxon>
    </lineage>
</organism>
<dbReference type="Pfam" id="PF08558">
    <property type="entry name" value="TRF"/>
    <property type="match status" value="1"/>
</dbReference>
<dbReference type="GO" id="GO:0042803">
    <property type="term" value="F:protein homodimerization activity"/>
    <property type="evidence" value="ECO:0007669"/>
    <property type="project" value="InterPro"/>
</dbReference>
<feature type="transmembrane region" description="Helical" evidence="11">
    <location>
        <begin position="1125"/>
        <end position="1145"/>
    </location>
</feature>
<keyword evidence="11" id="KW-0812">Transmembrane</keyword>
<dbReference type="InterPro" id="IPR044666">
    <property type="entry name" value="Cyclophilin_A-like"/>
</dbReference>
<dbReference type="InterPro" id="IPR001005">
    <property type="entry name" value="SANT/Myb"/>
</dbReference>
<evidence type="ECO:0000256" key="8">
    <source>
        <dbReference type="ARBA" id="ARBA00071024"/>
    </source>
</evidence>
<evidence type="ECO:0000256" key="3">
    <source>
        <dbReference type="ARBA" id="ARBA00023125"/>
    </source>
</evidence>
<evidence type="ECO:0000256" key="1">
    <source>
        <dbReference type="ARBA" id="ARBA00000971"/>
    </source>
</evidence>
<proteinExistence type="inferred from homology"/>
<feature type="domain" description="Myb-like" evidence="13">
    <location>
        <begin position="360"/>
        <end position="409"/>
    </location>
</feature>
<dbReference type="PROSITE" id="PS50072">
    <property type="entry name" value="CSA_PPIASE_2"/>
    <property type="match status" value="1"/>
</dbReference>
<dbReference type="InterPro" id="IPR020892">
    <property type="entry name" value="Cyclophilin-type_PPIase_CS"/>
</dbReference>
<dbReference type="PROSITE" id="PS00170">
    <property type="entry name" value="CSA_PPIASE_1"/>
    <property type="match status" value="1"/>
</dbReference>
<evidence type="ECO:0000256" key="10">
    <source>
        <dbReference type="ARBA" id="ARBA00083804"/>
    </source>
</evidence>
<dbReference type="GO" id="GO:0016126">
    <property type="term" value="P:sterol biosynthetic process"/>
    <property type="evidence" value="ECO:0007669"/>
    <property type="project" value="InterPro"/>
</dbReference>
<evidence type="ECO:0000256" key="7">
    <source>
        <dbReference type="ARBA" id="ARBA00067721"/>
    </source>
</evidence>
<dbReference type="InterPro" id="IPR018083">
    <property type="entry name" value="Sterol_reductase_CS"/>
</dbReference>
<keyword evidence="11" id="KW-0472">Membrane</keyword>
<dbReference type="FunFam" id="2.40.100.10:FF:000007">
    <property type="entry name" value="Peptidyl-prolyl cis-trans isomerase CWC27 homolog"/>
    <property type="match status" value="1"/>
</dbReference>
<keyword evidence="15" id="KW-1185">Reference proteome</keyword>
<evidence type="ECO:0000313" key="14">
    <source>
        <dbReference type="EMBL" id="CAG8591717.1"/>
    </source>
</evidence>
<dbReference type="GO" id="GO:0003755">
    <property type="term" value="F:peptidyl-prolyl cis-trans isomerase activity"/>
    <property type="evidence" value="ECO:0007669"/>
    <property type="project" value="UniProtKB-EC"/>
</dbReference>
<dbReference type="PRINTS" id="PR00153">
    <property type="entry name" value="CSAPPISMRASE"/>
</dbReference>
<feature type="transmembrane region" description="Helical" evidence="11">
    <location>
        <begin position="1072"/>
        <end position="1094"/>
    </location>
</feature>
<dbReference type="InterPro" id="IPR029000">
    <property type="entry name" value="Cyclophilin-like_dom_sf"/>
</dbReference>
<evidence type="ECO:0000313" key="15">
    <source>
        <dbReference type="Proteomes" id="UP000789706"/>
    </source>
</evidence>
<feature type="transmembrane region" description="Helical" evidence="11">
    <location>
        <begin position="1100"/>
        <end position="1118"/>
    </location>
</feature>
<dbReference type="Pfam" id="PF01222">
    <property type="entry name" value="ERG4_ERG24"/>
    <property type="match status" value="1"/>
</dbReference>
<accession>A0A9N9C7E2</accession>
<evidence type="ECO:0000256" key="4">
    <source>
        <dbReference type="ARBA" id="ARBA00023242"/>
    </source>
</evidence>
<dbReference type="AlphaFoldDB" id="A0A9N9C7E2"/>
<evidence type="ECO:0000256" key="11">
    <source>
        <dbReference type="SAM" id="Phobius"/>
    </source>
</evidence>
<comment type="catalytic activity">
    <reaction evidence="1">
        <text>[protein]-peptidylproline (omega=180) = [protein]-peptidylproline (omega=0)</text>
        <dbReference type="Rhea" id="RHEA:16237"/>
        <dbReference type="Rhea" id="RHEA-COMP:10747"/>
        <dbReference type="Rhea" id="RHEA-COMP:10748"/>
        <dbReference type="ChEBI" id="CHEBI:83833"/>
        <dbReference type="ChEBI" id="CHEBI:83834"/>
        <dbReference type="EC" id="5.2.1.8"/>
    </reaction>
</comment>
<dbReference type="Gene3D" id="2.40.100.10">
    <property type="entry name" value="Cyclophilin-like"/>
    <property type="match status" value="1"/>
</dbReference>
<dbReference type="Pfam" id="PF00160">
    <property type="entry name" value="Pro_isomerase"/>
    <property type="match status" value="1"/>
</dbReference>
<dbReference type="InterPro" id="IPR013867">
    <property type="entry name" value="Telomere_rpt-bd_fac_dimer_dom"/>
</dbReference>
<dbReference type="Gene3D" id="1.10.246.220">
    <property type="match status" value="1"/>
</dbReference>
<dbReference type="Proteomes" id="UP000789706">
    <property type="component" value="Unassembled WGS sequence"/>
</dbReference>
<evidence type="ECO:0000259" key="12">
    <source>
        <dbReference type="PROSITE" id="PS50072"/>
    </source>
</evidence>
<protein>
    <recommendedName>
        <fullName evidence="8">Peptidyl-prolyl isomerase CWC27</fullName>
    </recommendedName>
    <alternativeName>
        <fullName evidence="7">Peptidyl-prolyl isomerase cwc27</fullName>
    </alternativeName>
    <alternativeName>
        <fullName evidence="9 10">Rotamase CWC27</fullName>
    </alternativeName>
</protein>
<dbReference type="GO" id="GO:0071013">
    <property type="term" value="C:catalytic step 2 spliceosome"/>
    <property type="evidence" value="ECO:0007669"/>
    <property type="project" value="TreeGrafter"/>
</dbReference>
<dbReference type="SMART" id="SM00717">
    <property type="entry name" value="SANT"/>
    <property type="match status" value="1"/>
</dbReference>